<feature type="compositionally biased region" description="Basic residues" evidence="1">
    <location>
        <begin position="1"/>
        <end position="12"/>
    </location>
</feature>
<dbReference type="EMBL" id="LS483400">
    <property type="protein sequence ID" value="SQG49824.1"/>
    <property type="molecule type" value="Genomic_DNA"/>
</dbReference>
<evidence type="ECO:0000313" key="2">
    <source>
        <dbReference type="EMBL" id="GJJ43523.1"/>
    </source>
</evidence>
<reference evidence="2 5" key="2">
    <citation type="submission" date="2021-11" db="EMBL/GenBank/DDBJ databases">
        <title>Whole genome sequences of diphtheriae toxin producing Corynebacterium ulcerans isolates from cats in Osaka, Japan.</title>
        <authorList>
            <person name="Umeda K."/>
            <person name="Hirai Y."/>
        </authorList>
    </citation>
    <scope>NUCLEOTIDE SEQUENCE [LARGE SCALE GENOMIC DNA]</scope>
    <source>
        <strain evidence="2 5">12109B-1</strain>
    </source>
</reference>
<dbReference type="KEGG" id="cuq:Cul210931_1805"/>
<evidence type="ECO:0000313" key="3">
    <source>
        <dbReference type="EMBL" id="SQG49824.1"/>
    </source>
</evidence>
<dbReference type="KEGG" id="cun:Cul210932_1911"/>
<dbReference type="Proteomes" id="UP000248741">
    <property type="component" value="Chromosome 1"/>
</dbReference>
<dbReference type="KEGG" id="cuz:Cul05146_1902"/>
<dbReference type="GeneID" id="75261435"/>
<dbReference type="InterPro" id="IPR021426">
    <property type="entry name" value="DUF3073"/>
</dbReference>
<sequence length="67" mass="7786">MGRGRAKAKQTKVARQLKYNTPNMDLDSLQRELAGKSPNSSDNYENDYSDEYAEDDQYGDYSDWEKK</sequence>
<organism evidence="2 5">
    <name type="scientific">Corynebacterium ulcerans</name>
    <dbReference type="NCBI Taxonomy" id="65058"/>
    <lineage>
        <taxon>Bacteria</taxon>
        <taxon>Bacillati</taxon>
        <taxon>Actinomycetota</taxon>
        <taxon>Actinomycetes</taxon>
        <taxon>Mycobacteriales</taxon>
        <taxon>Corynebacteriaceae</taxon>
        <taxon>Corynebacterium</taxon>
    </lineage>
</organism>
<name>A0ABD0BHS7_CORUL</name>
<protein>
    <submittedName>
        <fullName evidence="3">Protein of uncharacterized function (DUF3073)</fullName>
    </submittedName>
</protein>
<proteinExistence type="predicted"/>
<dbReference type="Pfam" id="PF11273">
    <property type="entry name" value="DUF3073"/>
    <property type="match status" value="1"/>
</dbReference>
<reference evidence="3 4" key="1">
    <citation type="submission" date="2018-06" db="EMBL/GenBank/DDBJ databases">
        <authorList>
            <consortium name="Pathogen Informatics"/>
            <person name="Doyle S."/>
        </authorList>
    </citation>
    <scope>NUCLEOTIDE SEQUENCE [LARGE SCALE GENOMIC DNA]</scope>
    <source>
        <strain evidence="3 4">NCTC7908</strain>
    </source>
</reference>
<evidence type="ECO:0000313" key="5">
    <source>
        <dbReference type="Proteomes" id="UP001205910"/>
    </source>
</evidence>
<dbReference type="AlphaFoldDB" id="A0ABD0BHS7"/>
<evidence type="ECO:0000256" key="1">
    <source>
        <dbReference type="SAM" id="MobiDB-lite"/>
    </source>
</evidence>
<dbReference type="EMBL" id="BQFK01000004">
    <property type="protein sequence ID" value="GJJ43523.1"/>
    <property type="molecule type" value="Genomic_DNA"/>
</dbReference>
<feature type="region of interest" description="Disordered" evidence="1">
    <location>
        <begin position="1"/>
        <end position="67"/>
    </location>
</feature>
<feature type="compositionally biased region" description="Acidic residues" evidence="1">
    <location>
        <begin position="44"/>
        <end position="58"/>
    </location>
</feature>
<dbReference type="RefSeq" id="WP_013912240.1">
    <property type="nucleotide sequence ID" value="NZ_AP019662.1"/>
</dbReference>
<accession>A0ABD0BHS7</accession>
<dbReference type="Proteomes" id="UP001205910">
    <property type="component" value="Unassembled WGS sequence"/>
</dbReference>
<evidence type="ECO:0000313" key="4">
    <source>
        <dbReference type="Proteomes" id="UP000248741"/>
    </source>
</evidence>
<gene>
    <name evidence="2" type="ORF">CULCOIPH005_17120</name>
    <name evidence="3" type="ORF">NCTC7908_00039</name>
</gene>